<dbReference type="Proteomes" id="UP001497535">
    <property type="component" value="Unassembled WGS sequence"/>
</dbReference>
<accession>A0ACB1B4H8</accession>
<reference evidence="1" key="1">
    <citation type="submission" date="2023-11" db="EMBL/GenBank/DDBJ databases">
        <authorList>
            <person name="Poullet M."/>
        </authorList>
    </citation>
    <scope>NUCLEOTIDE SEQUENCE</scope>
    <source>
        <strain evidence="1">E1834</strain>
    </source>
</reference>
<keyword evidence="2" id="KW-1185">Reference proteome</keyword>
<gene>
    <name evidence="1" type="ORF">MENTE1834_LOCUS47005</name>
</gene>
<sequence>MTSTSSFAVDICKLPEVVREKLAQLDLELTEGDITEKGYEKKRQQLIEPFLKKTVKKESNKKDDKVQKQRRRTTRTETRYHSEIRQEAVQQALSNLENKNNKKEEQQQNNNKNNFLILPTQQQNSKTGSFISFRQRIGSRNSRKMQGAQTSDSSSNDEDDQMEEGGNCSTFDSGTGDSAKNNNSKKICRDKKLKEEKTKIGDDGGKEGGRRRNGEEKEEKDQIDGKILTKNVLLNEESSTTQQKYNLIEETSGYISMLQIQNNNFEPKPGPSQQQQQILNEPKNHLSSPISSKNKQKLSKKEENVNNLSSKNSPLPPLPKNLTEFSEKIDNQHHHHLPFLRRRNFNNGSNGRGKENNNVKLQHKPSQIANRTSVLLLEDRPLPQLPQQQFSTNSDDDEIEDEKQEELEEDLVGEPEPPVYVNSTNDSGLGGCSSNAPKDYANTSKTPVKTTRISEKIQQVLHSLQKPKQRELEEYYNDDDAELEVMANIVDANAPRPSGQLITPCRADFPGCATPPPLPRSIETAPHKWANTQPKAIAAVQLDANNNSSKPSNNLTYAKLLSRAVKIAYTLLNKTVVIPSTSGSGGKERVHLCLPGDRVALVYPNNEAPAFLCAFYGCLLAGVVPVPIEVPTAKRSDTAGIQQFGFLLGSCGVRVALTTERCLKGLPRSSNQQNNNNTSQNFLPSSPSSSANSTLSPTTTQRDPSQSPAPNRQQQNLGDLADFKCWPRLHWVVTEHLPKPAREWTLPSLIADESIAYIEYSTDREGSVRGVQVSRQSMLAHARSLCLALNYKEGQTLICVLDFKREAGLWHSCIAAIYAGMRVIFVPYSLLKINPTCWLLQATQQSAQFALVKSRDLHWSLLAVRDHSQLQLVSLERILVSDSANPWALSSCDQFCAVFSKRGLSPTAICPCAGSSEAGTVALRQPFRQQENEQQNNENVVNNEQQPKWGSGRGTLSMLALSHCVVRLEPENSINSLAIQDTGQVIPGGMAVVVKLNGPPSLCRSDEIGEICLHSTSTSNGFYGLKGLSSKIFDVLPLGIDDKPIGPLRYVRSGLIGFLGPNGMIFAVGAKQSLLYVSGRIHNSDDIIATVLAVEPQKFIYRGRIAVFNIRVLRDERICIVAEQRPEVNEEDAFPWMVRVLQAIDSVHNQLGIYCICLVLPNQLPKTPLGGIHVTETRQRFIDACLHPTTLLMCPQHCVLNLPRPREPPADVGPAAMFVGNIVQGVRIAGAQGMELPSPITEEEQCCHLIDILKQRAKNTPDHVLYSLLNSRGIETESLTCAQLLKKAERVGALLLEKGSLASGDHVAIIFPPGIDLIAAVFGCFCASLVPVCIRPPSAQNLQTSMLTIRMIVQVSKAVAILSNGLIIKLLKSRECPPPPNNHQRRRQSQQPSTQFQASSSSSWPIIFDIDDAPSLSFARNKLLNKRKLSAERIEEERSSTAATSTCYLDFVVSTTGQLSGVQMTVLAVANQCRSLKLACELYPSRNVTLCLDPCSGGLSFTLWCLSSVYSGHQSTLIPPQEMEQNPFCWLQALTQRRTRDTFCSPNMVELCCSELAPQLCQLMEKGINLSSLRNCIIIAEERPRVSLCTAFVKLFAPLGLSSRSVSTAFGCRVNPAICMQSASCPDPTTVYVDARALRNDRVTLVEKGAPHSICLMESGKLLPGVKVAIANPKTRGQCADTHLGEIWVSSGHNANGFTCLSGELQQTDHFNARLTTGDTKTLWARTGYLGFLRQTKAITAHGELHDALFVVGALDETILLRGMRYHPVDIELCVCKANRQICESASFLWTNLLVIAAETTSPESDALDLIPSITSALLEEQHLIAGIVVLLDPGTIPINSRGEKQRAHLRELFMRDQLDPIYVAYNL</sequence>
<evidence type="ECO:0000313" key="1">
    <source>
        <dbReference type="EMBL" id="CAK5121342.1"/>
    </source>
</evidence>
<organism evidence="1 2">
    <name type="scientific">Meloidogyne enterolobii</name>
    <name type="common">Root-knot nematode worm</name>
    <name type="synonym">Meloidogyne mayaguensis</name>
    <dbReference type="NCBI Taxonomy" id="390850"/>
    <lineage>
        <taxon>Eukaryota</taxon>
        <taxon>Metazoa</taxon>
        <taxon>Ecdysozoa</taxon>
        <taxon>Nematoda</taxon>
        <taxon>Chromadorea</taxon>
        <taxon>Rhabditida</taxon>
        <taxon>Tylenchina</taxon>
        <taxon>Tylenchomorpha</taxon>
        <taxon>Tylenchoidea</taxon>
        <taxon>Meloidogynidae</taxon>
        <taxon>Meloidogyninae</taxon>
        <taxon>Meloidogyne</taxon>
    </lineage>
</organism>
<name>A0ACB1B4H8_MELEN</name>
<evidence type="ECO:0000313" key="2">
    <source>
        <dbReference type="Proteomes" id="UP001497535"/>
    </source>
</evidence>
<proteinExistence type="predicted"/>
<protein>
    <submittedName>
        <fullName evidence="1">Uncharacterized protein</fullName>
    </submittedName>
</protein>
<dbReference type="EMBL" id="CAVMJV010000181">
    <property type="protein sequence ID" value="CAK5121342.1"/>
    <property type="molecule type" value="Genomic_DNA"/>
</dbReference>
<comment type="caution">
    <text evidence="1">The sequence shown here is derived from an EMBL/GenBank/DDBJ whole genome shotgun (WGS) entry which is preliminary data.</text>
</comment>